<keyword evidence="1" id="KW-1133">Transmembrane helix</keyword>
<organism evidence="2 3">
    <name type="scientific">Microbulbifer variabilis</name>
    <dbReference type="NCBI Taxonomy" id="266805"/>
    <lineage>
        <taxon>Bacteria</taxon>
        <taxon>Pseudomonadati</taxon>
        <taxon>Pseudomonadota</taxon>
        <taxon>Gammaproteobacteria</taxon>
        <taxon>Cellvibrionales</taxon>
        <taxon>Microbulbiferaceae</taxon>
        <taxon>Microbulbifer</taxon>
    </lineage>
</organism>
<evidence type="ECO:0000313" key="2">
    <source>
        <dbReference type="EMBL" id="USD22957.1"/>
    </source>
</evidence>
<dbReference type="RefSeq" id="WP_252085310.1">
    <property type="nucleotide sequence ID" value="NZ_CP092418.1"/>
</dbReference>
<name>A0ABY4VF93_9GAMM</name>
<evidence type="ECO:0008006" key="4">
    <source>
        <dbReference type="Google" id="ProtNLM"/>
    </source>
</evidence>
<feature type="transmembrane region" description="Helical" evidence="1">
    <location>
        <begin position="188"/>
        <end position="206"/>
    </location>
</feature>
<proteinExistence type="predicted"/>
<sequence length="223" mass="24116">MNRIAGVSAVGMGLIYIAAFIFFGLFWAFPSAGSPAEKMNFLEESQLLFNIVYTLMYLVFAVLLGCLVVGLYEELKNKNAGLTILASLFGAIWVGLVIASGMIANIGLAYAIGLMELSPDKAFEAWGVIYLMVESLGGGNELVGGLWVLIISSVALRARVFSIYLNLVGLIVGTAGVATIYPEEIFKEIFGVSQIVWFIWIGISLLGKEQEGNDWVGAEIVNR</sequence>
<feature type="transmembrane region" description="Helical" evidence="1">
    <location>
        <begin position="47"/>
        <end position="72"/>
    </location>
</feature>
<dbReference type="EMBL" id="CP092418">
    <property type="protein sequence ID" value="USD22957.1"/>
    <property type="molecule type" value="Genomic_DNA"/>
</dbReference>
<protein>
    <recommendedName>
        <fullName evidence="4">DUF4386 family protein</fullName>
    </recommendedName>
</protein>
<feature type="transmembrane region" description="Helical" evidence="1">
    <location>
        <begin position="84"/>
        <end position="113"/>
    </location>
</feature>
<evidence type="ECO:0000256" key="1">
    <source>
        <dbReference type="SAM" id="Phobius"/>
    </source>
</evidence>
<dbReference type="Proteomes" id="UP001055658">
    <property type="component" value="Chromosome"/>
</dbReference>
<reference evidence="2" key="1">
    <citation type="submission" date="2022-02" db="EMBL/GenBank/DDBJ databases">
        <title>Coral-associated bacteria.</title>
        <authorList>
            <person name="Tang K."/>
            <person name="Wang X."/>
        </authorList>
    </citation>
    <scope>NUCLEOTIDE SEQUENCE</scope>
    <source>
        <strain evidence="2">SCSIO 43006</strain>
    </source>
</reference>
<feature type="transmembrane region" description="Helical" evidence="1">
    <location>
        <begin position="163"/>
        <end position="182"/>
    </location>
</feature>
<accession>A0ABY4VF93</accession>
<keyword evidence="1" id="KW-0812">Transmembrane</keyword>
<keyword evidence="3" id="KW-1185">Reference proteome</keyword>
<keyword evidence="1" id="KW-0472">Membrane</keyword>
<feature type="transmembrane region" description="Helical" evidence="1">
    <location>
        <begin position="125"/>
        <end position="151"/>
    </location>
</feature>
<feature type="transmembrane region" description="Helical" evidence="1">
    <location>
        <begin position="7"/>
        <end position="27"/>
    </location>
</feature>
<evidence type="ECO:0000313" key="3">
    <source>
        <dbReference type="Proteomes" id="UP001055658"/>
    </source>
</evidence>
<gene>
    <name evidence="2" type="ORF">MJO52_07420</name>
</gene>